<dbReference type="Proteomes" id="UP000250079">
    <property type="component" value="Chromosome"/>
</dbReference>
<dbReference type="KEGG" id="gai:IMCC3135_17750"/>
<name>A0A2Z2NQX4_9GAMM</name>
<evidence type="ECO:0000313" key="1">
    <source>
        <dbReference type="EMBL" id="ASJ73629.1"/>
    </source>
</evidence>
<reference evidence="1 2" key="1">
    <citation type="submission" date="2016-12" db="EMBL/GenBank/DDBJ databases">
        <authorList>
            <person name="Song W.-J."/>
            <person name="Kurnit D.M."/>
        </authorList>
    </citation>
    <scope>NUCLEOTIDE SEQUENCE [LARGE SCALE GENOMIC DNA]</scope>
    <source>
        <strain evidence="1 2">IMCC3135</strain>
    </source>
</reference>
<protein>
    <submittedName>
        <fullName evidence="1">Uncharacterized protein</fullName>
    </submittedName>
</protein>
<dbReference type="AlphaFoldDB" id="A0A2Z2NQX4"/>
<dbReference type="EMBL" id="CP018632">
    <property type="protein sequence ID" value="ASJ73629.1"/>
    <property type="molecule type" value="Genomic_DNA"/>
</dbReference>
<proteinExistence type="predicted"/>
<gene>
    <name evidence="1" type="ORF">IMCC3135_17750</name>
</gene>
<evidence type="ECO:0000313" key="2">
    <source>
        <dbReference type="Proteomes" id="UP000250079"/>
    </source>
</evidence>
<organism evidence="1 2">
    <name type="scientific">Granulosicoccus antarcticus IMCC3135</name>
    <dbReference type="NCBI Taxonomy" id="1192854"/>
    <lineage>
        <taxon>Bacteria</taxon>
        <taxon>Pseudomonadati</taxon>
        <taxon>Pseudomonadota</taxon>
        <taxon>Gammaproteobacteria</taxon>
        <taxon>Chromatiales</taxon>
        <taxon>Granulosicoccaceae</taxon>
        <taxon>Granulosicoccus</taxon>
    </lineage>
</organism>
<sequence length="301" mass="32077">MLPGSDLARPLRLLLIVAFTISACDNGSADPSAEIGETSNVPIQRLGAVWLNQQLGDGQRGTSIEASFALLNQPLGNERTIETVVPSPDLCSTDAITPWGLGAAFIIEPDSTIEVESISAGEALVFSSPAGTWHTLLQDPEPGDSGYVDSASLPPNELTLDVPGDSFPGFPDMPIANITPLENVTPEGLATLTSDSVFRWPPAPADANTLTVIFIEIAGPVFVSDASGDHDRRRFFCVARDDGELALRDAADDELSSLIDQDATLTRISAWRSGYTTQQKGDALLVVIHSVLETRIRTVRL</sequence>
<accession>A0A2Z2NQX4</accession>
<keyword evidence="2" id="KW-1185">Reference proteome</keyword>